<keyword evidence="1" id="KW-0812">Transmembrane</keyword>
<evidence type="ECO:0000313" key="2">
    <source>
        <dbReference type="EMBL" id="KMZ95007.1"/>
    </source>
</evidence>
<feature type="transmembrane region" description="Helical" evidence="1">
    <location>
        <begin position="235"/>
        <end position="253"/>
    </location>
</feature>
<reference evidence="2 3" key="1">
    <citation type="submission" date="2011-08" db="EMBL/GenBank/DDBJ databases">
        <title>The Genome Sequence of Plasmodium vivax Mauritania I.</title>
        <authorList>
            <consortium name="The Broad Institute Genome Sequencing Platform"/>
            <consortium name="The Broad Institute Genome Sequencing Center for Infectious Disease"/>
            <person name="Neafsey D."/>
            <person name="Carlton J."/>
            <person name="Barnwell J."/>
            <person name="Collins W."/>
            <person name="Escalante A."/>
            <person name="Mullikin J."/>
            <person name="Saul A."/>
            <person name="Guigo R."/>
            <person name="Camara F."/>
            <person name="Young S.K."/>
            <person name="Zeng Q."/>
            <person name="Gargeya S."/>
            <person name="Fitzgerald M."/>
            <person name="Haas B."/>
            <person name="Abouelleil A."/>
            <person name="Alvarado L."/>
            <person name="Arachchi H.M."/>
            <person name="Berlin A."/>
            <person name="Brown A."/>
            <person name="Chapman S.B."/>
            <person name="Chen Z."/>
            <person name="Dunbar C."/>
            <person name="Freedman E."/>
            <person name="Gearin G."/>
            <person name="Gellesch M."/>
            <person name="Goldberg J."/>
            <person name="Griggs A."/>
            <person name="Gujja S."/>
            <person name="Heiman D."/>
            <person name="Howarth C."/>
            <person name="Larson L."/>
            <person name="Lui A."/>
            <person name="MacDonald P.J.P."/>
            <person name="Montmayeur A."/>
            <person name="Murphy C."/>
            <person name="Neiman D."/>
            <person name="Pearson M."/>
            <person name="Priest M."/>
            <person name="Roberts A."/>
            <person name="Saif S."/>
            <person name="Shea T."/>
            <person name="Shenoy N."/>
            <person name="Sisk P."/>
            <person name="Stolte C."/>
            <person name="Sykes S."/>
            <person name="Wortman J."/>
            <person name="Nusbaum C."/>
            <person name="Birren B."/>
        </authorList>
    </citation>
    <scope>NUCLEOTIDE SEQUENCE [LARGE SCALE GENOMIC DNA]</scope>
    <source>
        <strain evidence="2 3">Mauritania I</strain>
    </source>
</reference>
<evidence type="ECO:0008006" key="4">
    <source>
        <dbReference type="Google" id="ProtNLM"/>
    </source>
</evidence>
<accession>A0A0J9TJS3</accession>
<dbReference type="Proteomes" id="UP000053776">
    <property type="component" value="Unassembled WGS sequence"/>
</dbReference>
<feature type="transmembrane region" description="Helical" evidence="1">
    <location>
        <begin position="166"/>
        <end position="187"/>
    </location>
</feature>
<keyword evidence="1" id="KW-0472">Membrane</keyword>
<sequence length="284" mass="34011">MADLKNYNLKKKKNYIYFFKIVTVIVLIWMYTPYHYKVDSNRSLEKRTNIDKILEIYFQRSLAKHEYKKNLDSSSIKERLPDYRIHMEIKNKKNMSPYGHLNKEGLNELDAYKKSYKDRYAKKKGFAKLDCYFEKNLFDKIDHVNGLAEKWQKDKNSFKKKILKKYGIHFLLFGLLPLLGLIFPVLFGSYKLGDGLLSWCGYKSEPHKHTGANSNCDLKYYDPELIKGIYKLNSAIFLIMSSIIIFWFIYIFIKVIKYERLKAEKGKMNRKEYFDFCKEVFKNK</sequence>
<organism evidence="2 3">
    <name type="scientific">Plasmodium vivax Mauritania I</name>
    <dbReference type="NCBI Taxonomy" id="1035515"/>
    <lineage>
        <taxon>Eukaryota</taxon>
        <taxon>Sar</taxon>
        <taxon>Alveolata</taxon>
        <taxon>Apicomplexa</taxon>
        <taxon>Aconoidasida</taxon>
        <taxon>Haemosporida</taxon>
        <taxon>Plasmodiidae</taxon>
        <taxon>Plasmodium</taxon>
        <taxon>Plasmodium (Plasmodium)</taxon>
    </lineage>
</organism>
<dbReference type="AlphaFoldDB" id="A0A0J9TJS3"/>
<gene>
    <name evidence="2" type="ORF">PVMG_05768</name>
</gene>
<dbReference type="Pfam" id="PF12420">
    <property type="entry name" value="DUF3671"/>
    <property type="match status" value="1"/>
</dbReference>
<feature type="transmembrane region" description="Helical" evidence="1">
    <location>
        <begin position="15"/>
        <end position="34"/>
    </location>
</feature>
<dbReference type="InterPro" id="IPR022139">
    <property type="entry name" value="Fam-L/Fam-M-like_plasmodium"/>
</dbReference>
<name>A0A0J9TJS3_PLAVI</name>
<protein>
    <recommendedName>
        <fullName evidence="4">Variable surface protein Vir35</fullName>
    </recommendedName>
</protein>
<evidence type="ECO:0000313" key="3">
    <source>
        <dbReference type="Proteomes" id="UP000053776"/>
    </source>
</evidence>
<dbReference type="EMBL" id="KQ235007">
    <property type="protein sequence ID" value="KMZ95007.1"/>
    <property type="molecule type" value="Genomic_DNA"/>
</dbReference>
<keyword evidence="1" id="KW-1133">Transmembrane helix</keyword>
<evidence type="ECO:0000256" key="1">
    <source>
        <dbReference type="SAM" id="Phobius"/>
    </source>
</evidence>
<dbReference type="OrthoDB" id="10468408at2759"/>
<proteinExistence type="predicted"/>